<dbReference type="SUPFAM" id="SSF55874">
    <property type="entry name" value="ATPase domain of HSP90 chaperone/DNA topoisomerase II/histidine kinase"/>
    <property type="match status" value="1"/>
</dbReference>
<dbReference type="InterPro" id="IPR004358">
    <property type="entry name" value="Sig_transdc_His_kin-like_C"/>
</dbReference>
<keyword evidence="16" id="KW-0812">Transmembrane</keyword>
<evidence type="ECO:0000256" key="13">
    <source>
        <dbReference type="ARBA" id="ARBA00074306"/>
    </source>
</evidence>
<comment type="subcellular location">
    <subcellularLocation>
        <location evidence="2">Membrane</location>
    </subcellularLocation>
</comment>
<dbReference type="GO" id="GO:0005524">
    <property type="term" value="F:ATP binding"/>
    <property type="evidence" value="ECO:0007669"/>
    <property type="project" value="UniProtKB-KW"/>
</dbReference>
<dbReference type="InterPro" id="IPR036890">
    <property type="entry name" value="HATPase_C_sf"/>
</dbReference>
<feature type="domain" description="PAS" evidence="19">
    <location>
        <begin position="389"/>
        <end position="427"/>
    </location>
</feature>
<dbReference type="PRINTS" id="PR00344">
    <property type="entry name" value="BCTRLSENSOR"/>
</dbReference>
<dbReference type="Proteomes" id="UP000029738">
    <property type="component" value="Unassembled WGS sequence"/>
</dbReference>
<accession>A0A8S9SVQ6</accession>
<evidence type="ECO:0000256" key="8">
    <source>
        <dbReference type="ARBA" id="ARBA00022777"/>
    </source>
</evidence>
<dbReference type="PANTHER" id="PTHR43304">
    <property type="entry name" value="PHYTOCHROME-LIKE PROTEIN CPH1"/>
    <property type="match status" value="1"/>
</dbReference>
<keyword evidence="11 16" id="KW-0472">Membrane</keyword>
<keyword evidence="16" id="KW-1133">Transmembrane helix</keyword>
<dbReference type="Gene3D" id="2.10.70.100">
    <property type="match status" value="1"/>
</dbReference>
<dbReference type="CDD" id="cd16922">
    <property type="entry name" value="HATPase_EvgS-ArcB-TorS-like"/>
    <property type="match status" value="1"/>
</dbReference>
<feature type="domain" description="PAC" evidence="20">
    <location>
        <begin position="1121"/>
        <end position="1174"/>
    </location>
</feature>
<dbReference type="RefSeq" id="WP_050045118.1">
    <property type="nucleotide sequence ID" value="NZ_JHEG04000001.1"/>
</dbReference>
<dbReference type="Pfam" id="PF08447">
    <property type="entry name" value="PAS_3"/>
    <property type="match status" value="4"/>
</dbReference>
<feature type="domain" description="PAC" evidence="20">
    <location>
        <begin position="605"/>
        <end position="657"/>
    </location>
</feature>
<keyword evidence="12" id="KW-0131">Cell cycle</keyword>
<evidence type="ECO:0000313" key="22">
    <source>
        <dbReference type="Proteomes" id="UP000029738"/>
    </source>
</evidence>
<name>A0A8S9SVQ6_9CYAN</name>
<dbReference type="InterPro" id="IPR000014">
    <property type="entry name" value="PAS"/>
</dbReference>
<evidence type="ECO:0000256" key="5">
    <source>
        <dbReference type="ARBA" id="ARBA00022553"/>
    </source>
</evidence>
<organism evidence="21 22">
    <name type="scientific">Tolypothrix bouteillei VB521301</name>
    <dbReference type="NCBI Taxonomy" id="1479485"/>
    <lineage>
        <taxon>Bacteria</taxon>
        <taxon>Bacillati</taxon>
        <taxon>Cyanobacteriota</taxon>
        <taxon>Cyanophyceae</taxon>
        <taxon>Nostocales</taxon>
        <taxon>Tolypothrichaceae</taxon>
        <taxon>Tolypothrix</taxon>
    </lineage>
</organism>
<dbReference type="InterPro" id="IPR000700">
    <property type="entry name" value="PAS-assoc_C"/>
</dbReference>
<dbReference type="PROSITE" id="PS50113">
    <property type="entry name" value="PAC"/>
    <property type="match status" value="5"/>
</dbReference>
<dbReference type="Pfam" id="PF00072">
    <property type="entry name" value="Response_reg"/>
    <property type="match status" value="1"/>
</dbReference>
<feature type="domain" description="PAS" evidence="19">
    <location>
        <begin position="923"/>
        <end position="958"/>
    </location>
</feature>
<evidence type="ECO:0000256" key="3">
    <source>
        <dbReference type="ARBA" id="ARBA00006402"/>
    </source>
</evidence>
<dbReference type="Gene3D" id="3.40.50.2300">
    <property type="match status" value="1"/>
</dbReference>
<feature type="modified residue" description="4-aspartylphosphate" evidence="14">
    <location>
        <position position="1502"/>
    </location>
</feature>
<feature type="domain" description="PAS" evidence="19">
    <location>
        <begin position="1045"/>
        <end position="1117"/>
    </location>
</feature>
<dbReference type="InterPro" id="IPR003661">
    <property type="entry name" value="HisK_dim/P_dom"/>
</dbReference>
<dbReference type="SMART" id="SM00448">
    <property type="entry name" value="REC"/>
    <property type="match status" value="1"/>
</dbReference>
<feature type="transmembrane region" description="Helical" evidence="16">
    <location>
        <begin position="52"/>
        <end position="70"/>
    </location>
</feature>
<keyword evidence="10" id="KW-0902">Two-component regulatory system</keyword>
<comment type="catalytic activity">
    <reaction evidence="1">
        <text>ATP + protein L-histidine = ADP + protein N-phospho-L-histidine.</text>
        <dbReference type="EC" id="2.7.13.3"/>
    </reaction>
</comment>
<dbReference type="CDD" id="cd00082">
    <property type="entry name" value="HisKA"/>
    <property type="match status" value="1"/>
</dbReference>
<keyword evidence="15" id="KW-0175">Coiled coil</keyword>
<dbReference type="Pfam" id="PF13426">
    <property type="entry name" value="PAS_9"/>
    <property type="match status" value="2"/>
</dbReference>
<keyword evidence="6" id="KW-0808">Transferase</keyword>
<evidence type="ECO:0000256" key="4">
    <source>
        <dbReference type="ARBA" id="ARBA00012438"/>
    </source>
</evidence>
<dbReference type="InterPro" id="IPR003594">
    <property type="entry name" value="HATPase_dom"/>
</dbReference>
<dbReference type="GO" id="GO:0016020">
    <property type="term" value="C:membrane"/>
    <property type="evidence" value="ECO:0007669"/>
    <property type="project" value="UniProtKB-SubCell"/>
</dbReference>
<feature type="transmembrane region" description="Helical" evidence="16">
    <location>
        <begin position="207"/>
        <end position="230"/>
    </location>
</feature>
<feature type="transmembrane region" description="Helical" evidence="16">
    <location>
        <begin position="132"/>
        <end position="156"/>
    </location>
</feature>
<evidence type="ECO:0000256" key="9">
    <source>
        <dbReference type="ARBA" id="ARBA00022840"/>
    </source>
</evidence>
<feature type="domain" description="Response regulatory" evidence="18">
    <location>
        <begin position="1453"/>
        <end position="1569"/>
    </location>
</feature>
<dbReference type="GO" id="GO:0000155">
    <property type="term" value="F:phosphorelay sensor kinase activity"/>
    <property type="evidence" value="ECO:0007669"/>
    <property type="project" value="InterPro"/>
</dbReference>
<evidence type="ECO:0000256" key="14">
    <source>
        <dbReference type="PROSITE-ProRule" id="PRU00169"/>
    </source>
</evidence>
<gene>
    <name evidence="21" type="ORF">DA73_0400001370</name>
</gene>
<dbReference type="SMART" id="SM00388">
    <property type="entry name" value="HisKA"/>
    <property type="match status" value="1"/>
</dbReference>
<dbReference type="InterPro" id="IPR052162">
    <property type="entry name" value="Sensor_kinase/Photoreceptor"/>
</dbReference>
<feature type="transmembrane region" description="Helical" evidence="16">
    <location>
        <begin position="163"/>
        <end position="187"/>
    </location>
</feature>
<protein>
    <recommendedName>
        <fullName evidence="13">Circadian input-output histidine kinase CikA</fullName>
        <ecNumber evidence="4">2.7.13.3</ecNumber>
    </recommendedName>
</protein>
<feature type="coiled-coil region" evidence="15">
    <location>
        <begin position="1028"/>
        <end position="1055"/>
    </location>
</feature>
<evidence type="ECO:0000256" key="1">
    <source>
        <dbReference type="ARBA" id="ARBA00000085"/>
    </source>
</evidence>
<dbReference type="PROSITE" id="PS50112">
    <property type="entry name" value="PAS"/>
    <property type="match status" value="5"/>
</dbReference>
<feature type="domain" description="PAS" evidence="19">
    <location>
        <begin position="531"/>
        <end position="601"/>
    </location>
</feature>
<dbReference type="InterPro" id="IPR011006">
    <property type="entry name" value="CheY-like_superfamily"/>
</dbReference>
<dbReference type="NCBIfam" id="TIGR00229">
    <property type="entry name" value="sensory_box"/>
    <property type="match status" value="6"/>
</dbReference>
<feature type="domain" description="PAC" evidence="20">
    <location>
        <begin position="471"/>
        <end position="523"/>
    </location>
</feature>
<dbReference type="Gene3D" id="1.10.287.130">
    <property type="match status" value="1"/>
</dbReference>
<evidence type="ECO:0000259" key="20">
    <source>
        <dbReference type="PROSITE" id="PS50113"/>
    </source>
</evidence>
<dbReference type="PANTHER" id="PTHR43304:SF1">
    <property type="entry name" value="PAC DOMAIN-CONTAINING PROTEIN"/>
    <property type="match status" value="1"/>
</dbReference>
<dbReference type="Pfam" id="PF02518">
    <property type="entry name" value="HATPase_c"/>
    <property type="match status" value="1"/>
</dbReference>
<keyword evidence="8" id="KW-0418">Kinase</keyword>
<keyword evidence="7" id="KW-0547">Nucleotide-binding</keyword>
<dbReference type="SMART" id="SM00091">
    <property type="entry name" value="PAS"/>
    <property type="match status" value="6"/>
</dbReference>
<dbReference type="EMBL" id="JHEG04000001">
    <property type="protein sequence ID" value="KAF3884285.1"/>
    <property type="molecule type" value="Genomic_DNA"/>
</dbReference>
<dbReference type="CDD" id="cd00130">
    <property type="entry name" value="PAS"/>
    <property type="match status" value="6"/>
</dbReference>
<dbReference type="PROSITE" id="PS50109">
    <property type="entry name" value="HIS_KIN"/>
    <property type="match status" value="1"/>
</dbReference>
<evidence type="ECO:0000256" key="7">
    <source>
        <dbReference type="ARBA" id="ARBA00022741"/>
    </source>
</evidence>
<evidence type="ECO:0000259" key="17">
    <source>
        <dbReference type="PROSITE" id="PS50109"/>
    </source>
</evidence>
<feature type="domain" description="PAC" evidence="20">
    <location>
        <begin position="734"/>
        <end position="787"/>
    </location>
</feature>
<keyword evidence="5 14" id="KW-0597">Phosphoprotein</keyword>
<dbReference type="PROSITE" id="PS50110">
    <property type="entry name" value="RESPONSE_REGULATORY"/>
    <property type="match status" value="1"/>
</dbReference>
<dbReference type="FunFam" id="3.30.565.10:FF:000010">
    <property type="entry name" value="Sensor histidine kinase RcsC"/>
    <property type="match status" value="1"/>
</dbReference>
<dbReference type="SUPFAM" id="SSF47384">
    <property type="entry name" value="Homodimeric domain of signal transducing histidine kinase"/>
    <property type="match status" value="1"/>
</dbReference>
<dbReference type="OrthoDB" id="1927110at2"/>
<feature type="coiled-coil region" evidence="15">
    <location>
        <begin position="294"/>
        <end position="378"/>
    </location>
</feature>
<dbReference type="InterPro" id="IPR001789">
    <property type="entry name" value="Sig_transdc_resp-reg_receiver"/>
</dbReference>
<evidence type="ECO:0000256" key="10">
    <source>
        <dbReference type="ARBA" id="ARBA00023012"/>
    </source>
</evidence>
<evidence type="ECO:0000256" key="12">
    <source>
        <dbReference type="ARBA" id="ARBA00023306"/>
    </source>
</evidence>
<evidence type="ECO:0000256" key="16">
    <source>
        <dbReference type="SAM" id="Phobius"/>
    </source>
</evidence>
<evidence type="ECO:0000313" key="21">
    <source>
        <dbReference type="EMBL" id="KAF3884285.1"/>
    </source>
</evidence>
<keyword evidence="9" id="KW-0067">ATP-binding</keyword>
<evidence type="ECO:0000259" key="18">
    <source>
        <dbReference type="PROSITE" id="PS50110"/>
    </source>
</evidence>
<dbReference type="InterPro" id="IPR001610">
    <property type="entry name" value="PAC"/>
</dbReference>
<dbReference type="SMART" id="SM00086">
    <property type="entry name" value="PAC"/>
    <property type="match status" value="6"/>
</dbReference>
<feature type="transmembrane region" description="Helical" evidence="16">
    <location>
        <begin position="21"/>
        <end position="40"/>
    </location>
</feature>
<dbReference type="Pfam" id="PF00512">
    <property type="entry name" value="HisKA"/>
    <property type="match status" value="1"/>
</dbReference>
<comment type="similarity">
    <text evidence="3">In the N-terminal section; belongs to the phytochrome family.</text>
</comment>
<evidence type="ECO:0000256" key="11">
    <source>
        <dbReference type="ARBA" id="ARBA00023136"/>
    </source>
</evidence>
<sequence length="1664" mass="188022">MKKQPKNQTSLPILSLRSLSNKFSLAVILIGFFSILGWIFNIPLLKSGLPGLPTMKANTALCFILAGTALRTWHQQFKIQNLKLKRKTQFFIFSCAFLIILVASLTLIEYGFNVNLGIDQLLMQQPELTGSIAIPGRMAPNTAVAFLASGLALLLLKSDRRSMVGLAQGMMVIAWFLSSVGLLRYFYGHVSFYTIEPLTGMGIHTAIAFQLLSVGIFFSLPKSGLIPLLTGNRAGSMMMRRLLPVTITLPVLVGGACALGHHLHFYEEAIEAALISTLDILLFTGLLSWKARSLNRIDLQRRRVERQLQQANVNLERRVEKRTAQLLSSEQRLSLAIQRANQLNLELEQRIAERTGELQQTNERLQQAFFKREKAERQLQETLMLQKAILNSANYSMISTTVDGTITSFNAGAEKMLGYAAAEAIGKMTPAIFHDSQEVVHRAGDLSQQLGVPIEPGFEVLVAKAKREEVEEFEWSYIRKDGSRFPVLLSVTALSDRKGSLTGFLVIGSDITERKCAEQEYRQIEAALRNSEEQFRHAFEDASIGMAIVSLDGHWVKVNPALCRIVGYLEKELLALTFQDITHPDDLATDLYYVHQLLAGEIFTYQMEKRYFHKLGHIVRILLNGSLVRDKQGNPLHFIAQIQDITDLKRAEEALRASEEHWRYALEGNGDGLWDWNTQTNEVFFSHRWKEMLGFLDTEIGNQLSEWDKRVHPDDKERVDAEVEQHFRGEVPQYVSEHRILCKDGTYKWILARGLVMSRDERDRPLRVIGTHTDISDRKQIEEQLRRSEAALIEAQQIARVGNWELDLMTQQIIWSEELFRMFGFDPANPEPGYTEHFNCIHPDDRHLLQQHLEQTTKNGTPYKIDLRFFHSDGTLGYMEARGKAIRDERGRVIRILGTALDITERKRTEEALAKELLRSKVLFKASFDGIVVLDRLGNAIEASESFAQMLGYTPEEVATLHVSDWDAQWSKEELARIIQSSHFINAPFETVHRRQDGSLYEVEISVSNVDLENEHILICICRDISVRKRIEAERQQAEAALRQSEERLQLALEASGDGLWDWNLATQTVYVSPRYQEMLGYKADELSINPDTWNTWIHPDDKSWVFGTLNAHLQDSSVPYGFDYRVKTKSGEWKWIANYGKVVARDEQGNALRMIGTHKDISDRKCIELELQQAKEAAEAANQSKSTFLASMSHELRTPLNVILGFTQVLSREPSLSVVQKETIQTIHRSGEHLLSLIEDILDLSKIEANRINVEKISFDLFEILRALEDMLHHKAASKNLQFRFEIAPEVPQFITTDAKKLRQILINLVSNAIKFTEKGGVTLRVKAEAIAQSIIESSESSMARADRTTLLIFEIEDTGVGIADDEIEVVFDAFVQSGSGKMASGGTGLGLTISRRLARLMNGDISVSSVVGKGSTFFVRLPIQIPSRGSVPASKQERQLIGLVPGQPKYRILIVDDLAENRLLLTTLMTQLGMEIREATNGQEAIALWQQWQPHLIWMDLRMPVLDGYEATQKIRALSTGKFPVVIALTAQASTSNRTLALASGCNDFVIKPFDENFLYRKMAEYLNLQFFYTESQEGSDDRSITTAQNTSTVLTAQNLSVMGADWLTALYTAAQIGDEEEIEQLLQDIPDSHAPLANQLKQLARDYQFGAIKLLIQEAFT</sequence>
<comment type="caution">
    <text evidence="21">The sequence shown here is derived from an EMBL/GenBank/DDBJ whole genome shotgun (WGS) entry which is preliminary data.</text>
</comment>
<feature type="transmembrane region" description="Helical" evidence="16">
    <location>
        <begin position="242"/>
        <end position="263"/>
    </location>
</feature>
<dbReference type="Gene3D" id="3.30.565.10">
    <property type="entry name" value="Histidine kinase-like ATPase, C-terminal domain"/>
    <property type="match status" value="1"/>
</dbReference>
<dbReference type="SMART" id="SM00387">
    <property type="entry name" value="HATPase_c"/>
    <property type="match status" value="1"/>
</dbReference>
<feature type="transmembrane region" description="Helical" evidence="16">
    <location>
        <begin position="90"/>
        <end position="112"/>
    </location>
</feature>
<reference evidence="21" key="2">
    <citation type="submission" date="2019-11" db="EMBL/GenBank/DDBJ databases">
        <title>Improved Assembly of Tolypothrix boutellei genome.</title>
        <authorList>
            <person name="Sarangi A.N."/>
            <person name="Mukherjee M."/>
            <person name="Ghosh S."/>
            <person name="Singh D."/>
            <person name="Das A."/>
            <person name="Kant S."/>
            <person name="Prusty A."/>
            <person name="Tripathy S."/>
        </authorList>
    </citation>
    <scope>NUCLEOTIDE SEQUENCE</scope>
    <source>
        <strain evidence="21">VB521301</strain>
    </source>
</reference>
<evidence type="ECO:0000256" key="15">
    <source>
        <dbReference type="SAM" id="Coils"/>
    </source>
</evidence>
<dbReference type="InterPro" id="IPR036097">
    <property type="entry name" value="HisK_dim/P_sf"/>
</dbReference>
<proteinExistence type="inferred from homology"/>
<evidence type="ECO:0000256" key="2">
    <source>
        <dbReference type="ARBA" id="ARBA00004370"/>
    </source>
</evidence>
<feature type="domain" description="Histidine kinase" evidence="17">
    <location>
        <begin position="1192"/>
        <end position="1427"/>
    </location>
</feature>
<dbReference type="SUPFAM" id="SSF52172">
    <property type="entry name" value="CheY-like"/>
    <property type="match status" value="1"/>
</dbReference>
<evidence type="ECO:0000256" key="6">
    <source>
        <dbReference type="ARBA" id="ARBA00022679"/>
    </source>
</evidence>
<keyword evidence="22" id="KW-1185">Reference proteome</keyword>
<dbReference type="InterPro" id="IPR005467">
    <property type="entry name" value="His_kinase_dom"/>
</dbReference>
<dbReference type="CDD" id="cd17546">
    <property type="entry name" value="REC_hyHK_CKI1_RcsC-like"/>
    <property type="match status" value="1"/>
</dbReference>
<dbReference type="FunFam" id="1.10.287.130:FF:000038">
    <property type="entry name" value="Sensory transduction histidine kinase"/>
    <property type="match status" value="1"/>
</dbReference>
<evidence type="ECO:0000259" key="19">
    <source>
        <dbReference type="PROSITE" id="PS50112"/>
    </source>
</evidence>
<dbReference type="EC" id="2.7.13.3" evidence="4"/>
<dbReference type="InterPro" id="IPR035965">
    <property type="entry name" value="PAS-like_dom_sf"/>
</dbReference>
<dbReference type="Gene3D" id="3.30.450.20">
    <property type="entry name" value="PAS domain"/>
    <property type="match status" value="6"/>
</dbReference>
<dbReference type="SUPFAM" id="SSF55785">
    <property type="entry name" value="PYP-like sensor domain (PAS domain)"/>
    <property type="match status" value="6"/>
</dbReference>
<feature type="domain" description="PAS" evidence="19">
    <location>
        <begin position="658"/>
        <end position="730"/>
    </location>
</feature>
<reference evidence="21" key="1">
    <citation type="journal article" date="2015" name="Genome Announc.">
        <title>Draft Genome Sequence of Tolypothrix boutellei Strain VB521301.</title>
        <authorList>
            <person name="Chandrababunaidu M.M."/>
            <person name="Singh D."/>
            <person name="Sen D."/>
            <person name="Bhan S."/>
            <person name="Das S."/>
            <person name="Gupta A."/>
            <person name="Adhikary S.P."/>
            <person name="Tripathy S."/>
        </authorList>
    </citation>
    <scope>NUCLEOTIDE SEQUENCE</scope>
    <source>
        <strain evidence="21">VB521301</strain>
    </source>
</reference>
<dbReference type="InterPro" id="IPR013655">
    <property type="entry name" value="PAS_fold_3"/>
</dbReference>
<feature type="domain" description="PAC" evidence="20">
    <location>
        <begin position="863"/>
        <end position="915"/>
    </location>
</feature>